<keyword evidence="2" id="KW-1185">Reference proteome</keyword>
<accession>A0A9W9YJT4</accession>
<evidence type="ECO:0000313" key="2">
    <source>
        <dbReference type="Proteomes" id="UP001163046"/>
    </source>
</evidence>
<proteinExistence type="predicted"/>
<gene>
    <name evidence="1" type="ORF">OS493_035795</name>
</gene>
<dbReference type="EMBL" id="MU827357">
    <property type="protein sequence ID" value="KAJ7351730.1"/>
    <property type="molecule type" value="Genomic_DNA"/>
</dbReference>
<comment type="caution">
    <text evidence="1">The sequence shown here is derived from an EMBL/GenBank/DDBJ whole genome shotgun (WGS) entry which is preliminary data.</text>
</comment>
<dbReference type="Proteomes" id="UP001163046">
    <property type="component" value="Unassembled WGS sequence"/>
</dbReference>
<reference evidence="1" key="1">
    <citation type="submission" date="2023-01" db="EMBL/GenBank/DDBJ databases">
        <title>Genome assembly of the deep-sea coral Lophelia pertusa.</title>
        <authorList>
            <person name="Herrera S."/>
            <person name="Cordes E."/>
        </authorList>
    </citation>
    <scope>NUCLEOTIDE SEQUENCE</scope>
    <source>
        <strain evidence="1">USNM1676648</strain>
        <tissue evidence="1">Polyp</tissue>
    </source>
</reference>
<sequence length="117" mass="12156">MNFWQDANVFNLNCDGEPIDVDGDQEVLHNAAAAGAPVVPAVSAIPPAVPERQLPVLAPAMPPAVPGTTEHCTYGDVGFLGDRGEPIDVDEEGLHDAAAAVLQQYAVIPPAVPVQPK</sequence>
<dbReference type="AlphaFoldDB" id="A0A9W9YJT4"/>
<protein>
    <submittedName>
        <fullName evidence="1">Uncharacterized protein</fullName>
    </submittedName>
</protein>
<organism evidence="1 2">
    <name type="scientific">Desmophyllum pertusum</name>
    <dbReference type="NCBI Taxonomy" id="174260"/>
    <lineage>
        <taxon>Eukaryota</taxon>
        <taxon>Metazoa</taxon>
        <taxon>Cnidaria</taxon>
        <taxon>Anthozoa</taxon>
        <taxon>Hexacorallia</taxon>
        <taxon>Scleractinia</taxon>
        <taxon>Caryophylliina</taxon>
        <taxon>Caryophylliidae</taxon>
        <taxon>Desmophyllum</taxon>
    </lineage>
</organism>
<name>A0A9W9YJT4_9CNID</name>
<evidence type="ECO:0000313" key="1">
    <source>
        <dbReference type="EMBL" id="KAJ7351730.1"/>
    </source>
</evidence>